<dbReference type="EMBL" id="CP017637">
    <property type="protein sequence ID" value="APG09704.1"/>
    <property type="molecule type" value="Genomic_DNA"/>
</dbReference>
<feature type="domain" description="NADP-dependent oxidoreductase" evidence="5">
    <location>
        <begin position="20"/>
        <end position="269"/>
    </location>
</feature>
<dbReference type="InterPro" id="IPR020471">
    <property type="entry name" value="AKR"/>
</dbReference>
<sequence>MTVIETTRTIVLPSGEYIPKLGQGTWHMAENPLIRTKEVNALRLGIDLGMSLIDTAEMYADGGAERVVGEAIKGRRDEIFLVSKVLPHNATRHGTIAACNRSLARLGVDVIDLYLLHWRGSVPLQETVDAFDALVGAGKIRYWGVSNFDVGDMQELVGLPNGANVATDQVLYNLARRGIEFDLMPLCQRSGLPIMAYSPIEQGRVLHHVTLKAIAMRLGATPAQVALAWVLRQDGVCAIPQSGKPEHVRENRGALDVRLTSRDLAELDESFPPPDRKQPLASH</sequence>
<dbReference type="OrthoDB" id="9772407at2"/>
<accession>A0A1L3F8W1</accession>
<dbReference type="PANTHER" id="PTHR43638">
    <property type="entry name" value="OXIDOREDUCTASE, ALDO/KETO REDUCTASE FAMILY PROTEIN"/>
    <property type="match status" value="1"/>
</dbReference>
<dbReference type="AlphaFoldDB" id="A0A1L3F8W1"/>
<organism evidence="6 7">
    <name type="scientific">Bradyrhizobium japonicum</name>
    <dbReference type="NCBI Taxonomy" id="375"/>
    <lineage>
        <taxon>Bacteria</taxon>
        <taxon>Pseudomonadati</taxon>
        <taxon>Pseudomonadota</taxon>
        <taxon>Alphaproteobacteria</taxon>
        <taxon>Hyphomicrobiales</taxon>
        <taxon>Nitrobacteraceae</taxon>
        <taxon>Bradyrhizobium</taxon>
    </lineage>
</organism>
<evidence type="ECO:0000256" key="3">
    <source>
        <dbReference type="PIRSR" id="PIRSR000097-3"/>
    </source>
</evidence>
<dbReference type="InterPro" id="IPR023210">
    <property type="entry name" value="NADP_OxRdtase_dom"/>
</dbReference>
<reference evidence="6 7" key="1">
    <citation type="submission" date="2016-11" db="EMBL/GenBank/DDBJ databases">
        <title>Complete Genome Sequence of Bradyrhizobium sp. strain J5, an isolated from soybean nodule in Hokkaido.</title>
        <authorList>
            <person name="Kanehara K."/>
        </authorList>
    </citation>
    <scope>NUCLEOTIDE SEQUENCE [LARGE SCALE GENOMIC DNA]</scope>
    <source>
        <strain evidence="6 7">J5</strain>
    </source>
</reference>
<evidence type="ECO:0000256" key="2">
    <source>
        <dbReference type="PIRSR" id="PIRSR000097-2"/>
    </source>
</evidence>
<evidence type="ECO:0000259" key="5">
    <source>
        <dbReference type="Pfam" id="PF00248"/>
    </source>
</evidence>
<dbReference type="SUPFAM" id="SSF51430">
    <property type="entry name" value="NAD(P)-linked oxidoreductase"/>
    <property type="match status" value="1"/>
</dbReference>
<dbReference type="PRINTS" id="PR00069">
    <property type="entry name" value="ALDKETRDTASE"/>
</dbReference>
<dbReference type="InterPro" id="IPR036812">
    <property type="entry name" value="NAD(P)_OxRdtase_dom_sf"/>
</dbReference>
<dbReference type="RefSeq" id="WP_071910843.1">
    <property type="nucleotide sequence ID" value="NZ_CP017637.1"/>
</dbReference>
<dbReference type="PIRSF" id="PIRSF000097">
    <property type="entry name" value="AKR"/>
    <property type="match status" value="1"/>
</dbReference>
<protein>
    <submittedName>
        <fullName evidence="6">Oxidoreductase</fullName>
    </submittedName>
</protein>
<feature type="active site" description="Proton donor" evidence="1">
    <location>
        <position position="59"/>
    </location>
</feature>
<dbReference type="Pfam" id="PF00248">
    <property type="entry name" value="Aldo_ket_red"/>
    <property type="match status" value="1"/>
</dbReference>
<evidence type="ECO:0000256" key="4">
    <source>
        <dbReference type="SAM" id="MobiDB-lite"/>
    </source>
</evidence>
<name>A0A1L3F8W1_BRAJP</name>
<feature type="compositionally biased region" description="Basic and acidic residues" evidence="4">
    <location>
        <begin position="274"/>
        <end position="283"/>
    </location>
</feature>
<dbReference type="CDD" id="cd19138">
    <property type="entry name" value="AKR_YeaE"/>
    <property type="match status" value="1"/>
</dbReference>
<proteinExistence type="predicted"/>
<feature type="region of interest" description="Disordered" evidence="4">
    <location>
        <begin position="264"/>
        <end position="283"/>
    </location>
</feature>
<dbReference type="Proteomes" id="UP000181962">
    <property type="component" value="Chromosome"/>
</dbReference>
<feature type="binding site" evidence="2">
    <location>
        <position position="117"/>
    </location>
    <ligand>
        <name>substrate</name>
    </ligand>
</feature>
<evidence type="ECO:0000256" key="1">
    <source>
        <dbReference type="PIRSR" id="PIRSR000097-1"/>
    </source>
</evidence>
<dbReference type="PANTHER" id="PTHR43638:SF3">
    <property type="entry name" value="ALDEHYDE REDUCTASE"/>
    <property type="match status" value="1"/>
</dbReference>
<dbReference type="GO" id="GO:0016491">
    <property type="term" value="F:oxidoreductase activity"/>
    <property type="evidence" value="ECO:0007669"/>
    <property type="project" value="InterPro"/>
</dbReference>
<gene>
    <name evidence="6" type="ORF">BKD09_15300</name>
</gene>
<evidence type="ECO:0000313" key="6">
    <source>
        <dbReference type="EMBL" id="APG09704.1"/>
    </source>
</evidence>
<evidence type="ECO:0000313" key="7">
    <source>
        <dbReference type="Proteomes" id="UP000181962"/>
    </source>
</evidence>
<dbReference type="Gene3D" id="3.20.20.100">
    <property type="entry name" value="NADP-dependent oxidoreductase domain"/>
    <property type="match status" value="1"/>
</dbReference>
<feature type="site" description="Lowers pKa of active site Tyr" evidence="3">
    <location>
        <position position="84"/>
    </location>
</feature>